<dbReference type="Ensembl" id="ENSNFUT00015012718.1">
    <property type="protein sequence ID" value="ENSNFUP00015012104.1"/>
    <property type="gene ID" value="ENSNFUG00015005965.1"/>
</dbReference>
<dbReference type="AlphaFoldDB" id="A0A8C6KYK6"/>
<reference evidence="1" key="1">
    <citation type="submission" date="2014-08" db="EMBL/GenBank/DDBJ databases">
        <authorList>
            <person name="Senf B."/>
            <person name="Petzold A."/>
            <person name="Downie B.R."/>
            <person name="Koch P."/>
            <person name="Platzer M."/>
        </authorList>
    </citation>
    <scope>NUCLEOTIDE SEQUENCE [LARGE SCALE GENOMIC DNA]</scope>
    <source>
        <strain evidence="1">GRZ</strain>
    </source>
</reference>
<evidence type="ECO:0000313" key="2">
    <source>
        <dbReference type="Proteomes" id="UP000694548"/>
    </source>
</evidence>
<protein>
    <submittedName>
        <fullName evidence="1">Uncharacterized protein</fullName>
    </submittedName>
</protein>
<name>A0A8C6KYK6_NOTFU</name>
<evidence type="ECO:0000313" key="1">
    <source>
        <dbReference type="Ensembl" id="ENSNFUP00015012104.1"/>
    </source>
</evidence>
<reference evidence="1" key="3">
    <citation type="submission" date="2025-09" db="UniProtKB">
        <authorList>
            <consortium name="Ensembl"/>
        </authorList>
    </citation>
    <scope>IDENTIFICATION</scope>
</reference>
<proteinExistence type="predicted"/>
<accession>A0A8C6KYK6</accession>
<keyword evidence="2" id="KW-1185">Reference proteome</keyword>
<sequence>MTSFMDSALWAFYEQGGRSGNGSNNPAAFCGRPLLYSQNRSTKTKSFVCDHHPRSQSHIQGRIKAFGDQGKYHHLTPCSDGPIRWQRAESADCCCFYLINNHFKPETILVLLTLFMWTVRDYFDLRDAEL</sequence>
<organism evidence="1 2">
    <name type="scientific">Nothobranchius furzeri</name>
    <name type="common">Turquoise killifish</name>
    <dbReference type="NCBI Taxonomy" id="105023"/>
    <lineage>
        <taxon>Eukaryota</taxon>
        <taxon>Metazoa</taxon>
        <taxon>Chordata</taxon>
        <taxon>Craniata</taxon>
        <taxon>Vertebrata</taxon>
        <taxon>Euteleostomi</taxon>
        <taxon>Actinopterygii</taxon>
        <taxon>Neopterygii</taxon>
        <taxon>Teleostei</taxon>
        <taxon>Neoteleostei</taxon>
        <taxon>Acanthomorphata</taxon>
        <taxon>Ovalentaria</taxon>
        <taxon>Atherinomorphae</taxon>
        <taxon>Cyprinodontiformes</taxon>
        <taxon>Nothobranchiidae</taxon>
        <taxon>Nothobranchius</taxon>
    </lineage>
</organism>
<dbReference type="Proteomes" id="UP000694548">
    <property type="component" value="Chromosome sgr04"/>
</dbReference>
<reference evidence="1" key="2">
    <citation type="submission" date="2025-08" db="UniProtKB">
        <authorList>
            <consortium name="Ensembl"/>
        </authorList>
    </citation>
    <scope>IDENTIFICATION</scope>
</reference>